<dbReference type="AlphaFoldDB" id="A0A0J9X522"/>
<dbReference type="EMBL" id="CCBN010000002">
    <property type="protein sequence ID" value="CDO52295.1"/>
    <property type="molecule type" value="Genomic_DNA"/>
</dbReference>
<evidence type="ECO:0000313" key="2">
    <source>
        <dbReference type="EMBL" id="CDO52295.1"/>
    </source>
</evidence>
<dbReference type="Pfam" id="PF10257">
    <property type="entry name" value="RAI16-like"/>
    <property type="match status" value="1"/>
</dbReference>
<gene>
    <name evidence="2" type="ORF">BN980_GECA02s08843g</name>
</gene>
<comment type="caution">
    <text evidence="2">The sequence shown here is derived from an EMBL/GenBank/DDBJ whole genome shotgun (WGS) entry which is preliminary data.</text>
</comment>
<dbReference type="STRING" id="1173061.A0A0J9X522"/>
<evidence type="ECO:0000313" key="3">
    <source>
        <dbReference type="Proteomes" id="UP000242525"/>
    </source>
</evidence>
<reference evidence="2" key="1">
    <citation type="submission" date="2014-03" db="EMBL/GenBank/DDBJ databases">
        <authorList>
            <person name="Casaregola S."/>
        </authorList>
    </citation>
    <scope>NUCLEOTIDE SEQUENCE [LARGE SCALE GENOMIC DNA]</scope>
    <source>
        <strain evidence="2">CLIB 918</strain>
    </source>
</reference>
<feature type="region of interest" description="Disordered" evidence="1">
    <location>
        <begin position="1"/>
        <end position="21"/>
    </location>
</feature>
<evidence type="ECO:0000256" key="1">
    <source>
        <dbReference type="SAM" id="MobiDB-lite"/>
    </source>
</evidence>
<dbReference type="Proteomes" id="UP000242525">
    <property type="component" value="Unassembled WGS sequence"/>
</dbReference>
<organism evidence="2 3">
    <name type="scientific">Geotrichum candidum</name>
    <name type="common">Oospora lactis</name>
    <name type="synonym">Dipodascus geotrichum</name>
    <dbReference type="NCBI Taxonomy" id="1173061"/>
    <lineage>
        <taxon>Eukaryota</taxon>
        <taxon>Fungi</taxon>
        <taxon>Dikarya</taxon>
        <taxon>Ascomycota</taxon>
        <taxon>Saccharomycotina</taxon>
        <taxon>Dipodascomycetes</taxon>
        <taxon>Dipodascales</taxon>
        <taxon>Dipodascaceae</taxon>
        <taxon>Geotrichum</taxon>
    </lineage>
</organism>
<protein>
    <submittedName>
        <fullName evidence="2">Uncharacterized protein</fullName>
    </submittedName>
</protein>
<sequence length="754" mass="86098">MEPLWNRLKGGSKRPKPVDDPSAIRLERTASATNEILKLLNKAEAERRQFGPLLNAINDITEIISLEGSLTSSFGLATKRDVDLLDTNESISPSKPCTAYFFHNNGLITLGSKIKELPPNIVESIFHLLRVLIDNVCTADLRVATDQDFILGVMAFLQSMMSFTIIDRNAQSKFCELLFSMASLMKIYRGLLVYWFKVIDKVGGAPSQIPLIPFYDRNKHTTVFRENRYHREFPLFCLLLNYVYHGDKAGEYSRTGLLYLIEVASGSPDLVNWVLNSDLGSLMASGLCGLYSQLSHPNTDNERNNQNDDLSTFLSYLLFWQDMLVFAKKSSSLTNNLVFHFDVLFVRQLLYPSVVENTDTDDGYSDHLIRLLTGILDTLEHNLLSQCIVCYFIGSPITHTSGKSRIPSISLFNSKEGQPLLTLEDIIRTGLESNISYKRTHILHLVSVLLRKYYPYFIETLVFIKATHEKTNLKLAYLNDLSIAQATCRKIAEDIIDPKLGAELLEQYKLDIELRLELTSFPSPAQRKKLLAEELERVLEIDHILLANYPRGLFKTVQEPKEEKCLVLLILEERLQEFFVNSNTENLMITSVIIDLGANGWINIHGWITKLLMKQLLQLERDYMELKDIIADFDLLLTKIEGGLEEEVPTEEIANREAEGWIPSLSTNASVIVNRSFSLLSYISRQPPEDEPVSLDDEENELDIKSLHSRLQQEKVKFKGGDYRILQLCTNALIFREFVCELEALYHIRFWAFV</sequence>
<dbReference type="OrthoDB" id="5350595at2759"/>
<accession>A0A0J9X522</accession>
<dbReference type="PANTHER" id="PTHR21705">
    <property type="entry name" value="RAI16 PROTEIN-RELATED"/>
    <property type="match status" value="1"/>
</dbReference>
<dbReference type="InterPro" id="IPR019384">
    <property type="entry name" value="FHIP"/>
</dbReference>
<name>A0A0J9X522_GEOCN</name>
<keyword evidence="3" id="KW-1185">Reference proteome</keyword>
<dbReference type="PANTHER" id="PTHR21705:SF11">
    <property type="entry name" value="FHIP FAMILY PROTEIN CG3558"/>
    <property type="match status" value="1"/>
</dbReference>
<proteinExistence type="predicted"/>